<dbReference type="EMBL" id="JASSZA010000002">
    <property type="protein sequence ID" value="KAK2117435.1"/>
    <property type="molecule type" value="Genomic_DNA"/>
</dbReference>
<organism evidence="1 2">
    <name type="scientific">Saguinus oedipus</name>
    <name type="common">Cotton-top tamarin</name>
    <name type="synonym">Oedipomidas oedipus</name>
    <dbReference type="NCBI Taxonomy" id="9490"/>
    <lineage>
        <taxon>Eukaryota</taxon>
        <taxon>Metazoa</taxon>
        <taxon>Chordata</taxon>
        <taxon>Craniata</taxon>
        <taxon>Vertebrata</taxon>
        <taxon>Euteleostomi</taxon>
        <taxon>Mammalia</taxon>
        <taxon>Eutheria</taxon>
        <taxon>Euarchontoglires</taxon>
        <taxon>Primates</taxon>
        <taxon>Haplorrhini</taxon>
        <taxon>Platyrrhini</taxon>
        <taxon>Cebidae</taxon>
        <taxon>Callitrichinae</taxon>
        <taxon>Saguinus</taxon>
    </lineage>
</organism>
<gene>
    <name evidence="1" type="ORF">P7K49_004321</name>
</gene>
<keyword evidence="2" id="KW-1185">Reference proteome</keyword>
<evidence type="ECO:0000313" key="2">
    <source>
        <dbReference type="Proteomes" id="UP001266305"/>
    </source>
</evidence>
<proteinExistence type="predicted"/>
<evidence type="ECO:0000313" key="1">
    <source>
        <dbReference type="EMBL" id="KAK2117435.1"/>
    </source>
</evidence>
<sequence length="95" mass="10351">MVNVDFTPRSSTVEASVSYLLYVATFTQLPRGRTKPWDLRVTEGLGQLLTWGIGQIPQCGMQDERGGTEDGGLSLMCLPHQEQAALVPVPPLLPL</sequence>
<comment type="caution">
    <text evidence="1">The sequence shown here is derived from an EMBL/GenBank/DDBJ whole genome shotgun (WGS) entry which is preliminary data.</text>
</comment>
<name>A0ABQ9W7N4_SAGOE</name>
<dbReference type="Proteomes" id="UP001266305">
    <property type="component" value="Unassembled WGS sequence"/>
</dbReference>
<reference evidence="1 2" key="1">
    <citation type="submission" date="2023-05" db="EMBL/GenBank/DDBJ databases">
        <title>B98-5 Cell Line De Novo Hybrid Assembly: An Optical Mapping Approach.</title>
        <authorList>
            <person name="Kananen K."/>
            <person name="Auerbach J.A."/>
            <person name="Kautto E."/>
            <person name="Blachly J.S."/>
        </authorList>
    </citation>
    <scope>NUCLEOTIDE SEQUENCE [LARGE SCALE GENOMIC DNA]</scope>
    <source>
        <strain evidence="1">B95-8</strain>
        <tissue evidence="1">Cell line</tissue>
    </source>
</reference>
<accession>A0ABQ9W7N4</accession>
<protein>
    <submittedName>
        <fullName evidence="1">Uncharacterized protein</fullName>
    </submittedName>
</protein>